<protein>
    <submittedName>
        <fullName evidence="1">Uncharacterized protein</fullName>
    </submittedName>
</protein>
<evidence type="ECO:0000313" key="1">
    <source>
        <dbReference type="EMBL" id="KPO09508.1"/>
    </source>
</evidence>
<evidence type="ECO:0000313" key="2">
    <source>
        <dbReference type="Proteomes" id="UP000050556"/>
    </source>
</evidence>
<gene>
    <name evidence="1" type="ORF">ACU57_17230</name>
</gene>
<dbReference type="PATRIC" id="fig|562.7813.peg.3356"/>
<dbReference type="Proteomes" id="UP000050556">
    <property type="component" value="Unassembled WGS sequence"/>
</dbReference>
<accession>A0A0P7PEG1</accession>
<dbReference type="EMBL" id="LDYI01000116">
    <property type="protein sequence ID" value="KPO09508.1"/>
    <property type="molecule type" value="Genomic_DNA"/>
</dbReference>
<name>A0A0P7PEG1_ECOLX</name>
<comment type="caution">
    <text evidence="1">The sequence shown here is derived from an EMBL/GenBank/DDBJ whole genome shotgun (WGS) entry which is preliminary data.</text>
</comment>
<sequence>MNSVNRFRPAKQFRCLPLVGKDAQFGYVEIINNAADGGNYQPADLMVEAFVQMNEKGREEWLKLTGGSEITTEFPSELSAGSQIHSALYTFAKGTIMSASALLNNSSVNLQN</sequence>
<proteinExistence type="predicted"/>
<organism evidence="1 2">
    <name type="scientific">Escherichia coli</name>
    <dbReference type="NCBI Taxonomy" id="562"/>
    <lineage>
        <taxon>Bacteria</taxon>
        <taxon>Pseudomonadati</taxon>
        <taxon>Pseudomonadota</taxon>
        <taxon>Gammaproteobacteria</taxon>
        <taxon>Enterobacterales</taxon>
        <taxon>Enterobacteriaceae</taxon>
        <taxon>Escherichia</taxon>
    </lineage>
</organism>
<reference evidence="1 2" key="1">
    <citation type="journal article" date="2015" name="Front. Microbiol.">
        <title>Genetic determinants of heat resistance in Escherichia coli.</title>
        <authorList>
            <person name="Mercer R.G."/>
            <person name="Zheng J."/>
            <person name="Garcia-Hernandez R."/>
            <person name="Ruan L."/>
            <person name="Ganzle M.G."/>
            <person name="McMullen L.M."/>
        </authorList>
    </citation>
    <scope>NUCLEOTIDE SEQUENCE [LARGE SCALE GENOMIC DNA]</scope>
    <source>
        <strain evidence="1 2">AW1.3</strain>
    </source>
</reference>
<dbReference type="AlphaFoldDB" id="A0A0P7PEG1"/>